<sequence>MTNRLDDVELDARGARALAHPVRLAILARLRSGGPSTASRLAPHVGASPSVTSWHLRHLAEHGLVEDDPGDHGGGRSRWWRAVGAGFRFQVDPADPGPGLALSDAIEASEAGLVERWRSSRARLPQEWLAVSGRYNTRIRATPEEIAALDDAIEALLAPLATRPASERPADARPVRILRYTMPEAADDDDDQHGSD</sequence>
<evidence type="ECO:0000313" key="2">
    <source>
        <dbReference type="EMBL" id="MBB2890518.1"/>
    </source>
</evidence>
<evidence type="ECO:0000313" key="3">
    <source>
        <dbReference type="Proteomes" id="UP000559182"/>
    </source>
</evidence>
<accession>A0A839MYM8</accession>
<dbReference type="InterPro" id="IPR001845">
    <property type="entry name" value="HTH_ArsR_DNA-bd_dom"/>
</dbReference>
<dbReference type="RefSeq" id="WP_183318671.1">
    <property type="nucleotide sequence ID" value="NZ_JACHVQ010000001.1"/>
</dbReference>
<name>A0A839MYM8_9MICO</name>
<dbReference type="EMBL" id="JACHVQ010000001">
    <property type="protein sequence ID" value="MBB2890518.1"/>
    <property type="molecule type" value="Genomic_DNA"/>
</dbReference>
<keyword evidence="3" id="KW-1185">Reference proteome</keyword>
<dbReference type="AlphaFoldDB" id="A0A839MYM8"/>
<dbReference type="GO" id="GO:0003700">
    <property type="term" value="F:DNA-binding transcription factor activity"/>
    <property type="evidence" value="ECO:0007669"/>
    <property type="project" value="InterPro"/>
</dbReference>
<organism evidence="2 3">
    <name type="scientific">Flexivirga oryzae</name>
    <dbReference type="NCBI Taxonomy" id="1794944"/>
    <lineage>
        <taxon>Bacteria</taxon>
        <taxon>Bacillati</taxon>
        <taxon>Actinomycetota</taxon>
        <taxon>Actinomycetes</taxon>
        <taxon>Micrococcales</taxon>
        <taxon>Dermacoccaceae</taxon>
        <taxon>Flexivirga</taxon>
    </lineage>
</organism>
<feature type="domain" description="HTH arsR-type" evidence="1">
    <location>
        <begin position="13"/>
        <end position="107"/>
    </location>
</feature>
<dbReference type="InterPro" id="IPR036388">
    <property type="entry name" value="WH-like_DNA-bd_sf"/>
</dbReference>
<reference evidence="2 3" key="1">
    <citation type="submission" date="2020-08" db="EMBL/GenBank/DDBJ databases">
        <title>Sequencing the genomes of 1000 actinobacteria strains.</title>
        <authorList>
            <person name="Klenk H.-P."/>
        </authorList>
    </citation>
    <scope>NUCLEOTIDE SEQUENCE [LARGE SCALE GENOMIC DNA]</scope>
    <source>
        <strain evidence="2 3">DSM 105369</strain>
    </source>
</reference>
<dbReference type="GO" id="GO:0003677">
    <property type="term" value="F:DNA binding"/>
    <property type="evidence" value="ECO:0007669"/>
    <property type="project" value="UniProtKB-KW"/>
</dbReference>
<dbReference type="Pfam" id="PF12840">
    <property type="entry name" value="HTH_20"/>
    <property type="match status" value="1"/>
</dbReference>
<proteinExistence type="predicted"/>
<dbReference type="InterPro" id="IPR011991">
    <property type="entry name" value="ArsR-like_HTH"/>
</dbReference>
<dbReference type="Proteomes" id="UP000559182">
    <property type="component" value="Unassembled WGS sequence"/>
</dbReference>
<dbReference type="CDD" id="cd00090">
    <property type="entry name" value="HTH_ARSR"/>
    <property type="match status" value="1"/>
</dbReference>
<dbReference type="InterPro" id="IPR036390">
    <property type="entry name" value="WH_DNA-bd_sf"/>
</dbReference>
<dbReference type="Gene3D" id="1.10.10.10">
    <property type="entry name" value="Winged helix-like DNA-binding domain superfamily/Winged helix DNA-binding domain"/>
    <property type="match status" value="1"/>
</dbReference>
<dbReference type="SMART" id="SM00418">
    <property type="entry name" value="HTH_ARSR"/>
    <property type="match status" value="1"/>
</dbReference>
<evidence type="ECO:0000259" key="1">
    <source>
        <dbReference type="SMART" id="SM00418"/>
    </source>
</evidence>
<gene>
    <name evidence="2" type="ORF">FHU39_000502</name>
</gene>
<protein>
    <submittedName>
        <fullName evidence="2">DNA-binding transcriptional ArsR family regulator</fullName>
    </submittedName>
</protein>
<dbReference type="SUPFAM" id="SSF46785">
    <property type="entry name" value="Winged helix' DNA-binding domain"/>
    <property type="match status" value="1"/>
</dbReference>
<comment type="caution">
    <text evidence="2">The sequence shown here is derived from an EMBL/GenBank/DDBJ whole genome shotgun (WGS) entry which is preliminary data.</text>
</comment>
<keyword evidence="2" id="KW-0238">DNA-binding</keyword>